<evidence type="ECO:0000256" key="1">
    <source>
        <dbReference type="ARBA" id="ARBA00010928"/>
    </source>
</evidence>
<evidence type="ECO:0000313" key="5">
    <source>
        <dbReference type="EMBL" id="PWN87905.1"/>
    </source>
</evidence>
<dbReference type="AlphaFoldDB" id="A0A316YJK3"/>
<dbReference type="Gene3D" id="3.30.360.10">
    <property type="entry name" value="Dihydrodipicolinate Reductase, domain 2"/>
    <property type="match status" value="1"/>
</dbReference>
<name>A0A316YJK3_9BASI</name>
<gene>
    <name evidence="5" type="ORF">FA10DRAFT_269185</name>
</gene>
<sequence>MAPASQRKLRVALIGCGRQGKVHALNFAMSTPRCDVVAIVDPAPTTADWVRTNISPDLPVLRTPEDLYARYPCPVGGKPSSGALDAVVISTETAFHATLACDAIGRGVHVLLEKPISIDAAGDEQVLAASKARPDVRVVVALSRRFDASYRAAFDRLQSGELGEAFLVKSATVDQYDESGWFVPYSLKSGGIFIDCGIHDIDIARWMLGLSDAQGVRQRSSARVKRCFAIGYNALHPELGRYGDADNATGVVQLTDGRSFTFNLGRTAIHGHECSCEIIGTKGRVFVNQNPAMNRVQILDGHGVRTESTPTYFERFEQAFVTEAREFVAGCLDGADMCVTLNDAVEAARIATGLTYAVRSGEIVDFDQKTGKPIPPRGLVGSTAGTAIVDSQSKL</sequence>
<dbReference type="GO" id="GO:0000166">
    <property type="term" value="F:nucleotide binding"/>
    <property type="evidence" value="ECO:0007669"/>
    <property type="project" value="InterPro"/>
</dbReference>
<evidence type="ECO:0000259" key="4">
    <source>
        <dbReference type="Pfam" id="PF22725"/>
    </source>
</evidence>
<dbReference type="Pfam" id="PF22725">
    <property type="entry name" value="GFO_IDH_MocA_C3"/>
    <property type="match status" value="1"/>
</dbReference>
<dbReference type="SUPFAM" id="SSF51735">
    <property type="entry name" value="NAD(P)-binding Rossmann-fold domains"/>
    <property type="match status" value="1"/>
</dbReference>
<dbReference type="Proteomes" id="UP000245768">
    <property type="component" value="Unassembled WGS sequence"/>
</dbReference>
<dbReference type="GO" id="GO:0016491">
    <property type="term" value="F:oxidoreductase activity"/>
    <property type="evidence" value="ECO:0007669"/>
    <property type="project" value="UniProtKB-KW"/>
</dbReference>
<accession>A0A316YJK3</accession>
<feature type="domain" description="Gfo/Idh/MocA-like oxidoreductase N-terminal" evidence="3">
    <location>
        <begin position="9"/>
        <end position="133"/>
    </location>
</feature>
<keyword evidence="2" id="KW-0560">Oxidoreductase</keyword>
<keyword evidence="6" id="KW-1185">Reference proteome</keyword>
<protein>
    <submittedName>
        <fullName evidence="5">NAD(P)-binding protein</fullName>
    </submittedName>
</protein>
<evidence type="ECO:0000259" key="3">
    <source>
        <dbReference type="Pfam" id="PF01408"/>
    </source>
</evidence>
<dbReference type="STRING" id="215250.A0A316YJK3"/>
<evidence type="ECO:0000313" key="6">
    <source>
        <dbReference type="Proteomes" id="UP000245768"/>
    </source>
</evidence>
<dbReference type="RefSeq" id="XP_025375103.1">
    <property type="nucleotide sequence ID" value="XM_025522657.1"/>
</dbReference>
<dbReference type="InterPro" id="IPR036291">
    <property type="entry name" value="NAD(P)-bd_dom_sf"/>
</dbReference>
<dbReference type="PANTHER" id="PTHR42840">
    <property type="entry name" value="NAD(P)-BINDING ROSSMANN-FOLD SUPERFAMILY PROTEIN-RELATED"/>
    <property type="match status" value="1"/>
</dbReference>
<comment type="similarity">
    <text evidence="1">Belongs to the Gfo/Idh/MocA family.</text>
</comment>
<dbReference type="SUPFAM" id="SSF55347">
    <property type="entry name" value="Glyceraldehyde-3-phosphate dehydrogenase-like, C-terminal domain"/>
    <property type="match status" value="1"/>
</dbReference>
<dbReference type="GO" id="GO:0005737">
    <property type="term" value="C:cytoplasm"/>
    <property type="evidence" value="ECO:0007669"/>
    <property type="project" value="TreeGrafter"/>
</dbReference>
<dbReference type="EMBL" id="KZ819639">
    <property type="protein sequence ID" value="PWN87905.1"/>
    <property type="molecule type" value="Genomic_DNA"/>
</dbReference>
<dbReference type="OrthoDB" id="446809at2759"/>
<dbReference type="GO" id="GO:0006740">
    <property type="term" value="P:NADPH regeneration"/>
    <property type="evidence" value="ECO:0007669"/>
    <property type="project" value="TreeGrafter"/>
</dbReference>
<evidence type="ECO:0000256" key="2">
    <source>
        <dbReference type="ARBA" id="ARBA00023002"/>
    </source>
</evidence>
<dbReference type="Pfam" id="PF01408">
    <property type="entry name" value="GFO_IDH_MocA"/>
    <property type="match status" value="1"/>
</dbReference>
<dbReference type="InterPro" id="IPR000683">
    <property type="entry name" value="Gfo/Idh/MocA-like_OxRdtase_N"/>
</dbReference>
<dbReference type="InterPro" id="IPR055170">
    <property type="entry name" value="GFO_IDH_MocA-like_dom"/>
</dbReference>
<dbReference type="PANTHER" id="PTHR42840:SF3">
    <property type="entry name" value="BINDING ROSSMANN FOLD OXIDOREDUCTASE, PUTATIVE (AFU_ORTHOLOGUE AFUA_2G10240)-RELATED"/>
    <property type="match status" value="1"/>
</dbReference>
<proteinExistence type="inferred from homology"/>
<dbReference type="GeneID" id="37044573"/>
<dbReference type="Gene3D" id="3.40.50.720">
    <property type="entry name" value="NAD(P)-binding Rossmann-like Domain"/>
    <property type="match status" value="1"/>
</dbReference>
<dbReference type="InParanoid" id="A0A316YJK3"/>
<reference evidence="5 6" key="1">
    <citation type="journal article" date="2018" name="Mol. Biol. Evol.">
        <title>Broad Genomic Sampling Reveals a Smut Pathogenic Ancestry of the Fungal Clade Ustilaginomycotina.</title>
        <authorList>
            <person name="Kijpornyongpan T."/>
            <person name="Mondo S.J."/>
            <person name="Barry K."/>
            <person name="Sandor L."/>
            <person name="Lee J."/>
            <person name="Lipzen A."/>
            <person name="Pangilinan J."/>
            <person name="LaButti K."/>
            <person name="Hainaut M."/>
            <person name="Henrissat B."/>
            <person name="Grigoriev I.V."/>
            <person name="Spatafora J.W."/>
            <person name="Aime M.C."/>
        </authorList>
    </citation>
    <scope>NUCLEOTIDE SEQUENCE [LARGE SCALE GENOMIC DNA]</scope>
    <source>
        <strain evidence="5 6">MCA 4198</strain>
    </source>
</reference>
<organism evidence="5 6">
    <name type="scientific">Acaromyces ingoldii</name>
    <dbReference type="NCBI Taxonomy" id="215250"/>
    <lineage>
        <taxon>Eukaryota</taxon>
        <taxon>Fungi</taxon>
        <taxon>Dikarya</taxon>
        <taxon>Basidiomycota</taxon>
        <taxon>Ustilaginomycotina</taxon>
        <taxon>Exobasidiomycetes</taxon>
        <taxon>Exobasidiales</taxon>
        <taxon>Cryptobasidiaceae</taxon>
        <taxon>Acaromyces</taxon>
    </lineage>
</organism>
<feature type="domain" description="GFO/IDH/MocA-like oxidoreductase" evidence="4">
    <location>
        <begin position="150"/>
        <end position="285"/>
    </location>
</feature>